<evidence type="ECO:0000313" key="13">
    <source>
        <dbReference type="Proteomes" id="UP000799302"/>
    </source>
</evidence>
<feature type="compositionally biased region" description="Basic and acidic residues" evidence="9">
    <location>
        <begin position="243"/>
        <end position="255"/>
    </location>
</feature>
<proteinExistence type="inferred from homology"/>
<keyword evidence="2 10" id="KW-0812">Transmembrane</keyword>
<accession>A0A6A6U632</accession>
<name>A0A6A6U632_9PEZI</name>
<evidence type="ECO:0000256" key="5">
    <source>
        <dbReference type="ARBA" id="ARBA00022989"/>
    </source>
</evidence>
<keyword evidence="5 10" id="KW-1133">Transmembrane helix</keyword>
<evidence type="ECO:0000256" key="6">
    <source>
        <dbReference type="ARBA" id="ARBA00023136"/>
    </source>
</evidence>
<keyword evidence="4" id="KW-0256">Endoplasmic reticulum</keyword>
<feature type="compositionally biased region" description="Low complexity" evidence="9">
    <location>
        <begin position="220"/>
        <end position="237"/>
    </location>
</feature>
<evidence type="ECO:0000256" key="3">
    <source>
        <dbReference type="ARBA" id="ARBA00022729"/>
    </source>
</evidence>
<reference evidence="12" key="1">
    <citation type="journal article" date="2020" name="Stud. Mycol.">
        <title>101 Dothideomycetes genomes: a test case for predicting lifestyles and emergence of pathogens.</title>
        <authorList>
            <person name="Haridas S."/>
            <person name="Albert R."/>
            <person name="Binder M."/>
            <person name="Bloem J."/>
            <person name="Labutti K."/>
            <person name="Salamov A."/>
            <person name="Andreopoulos B."/>
            <person name="Baker S."/>
            <person name="Barry K."/>
            <person name="Bills G."/>
            <person name="Bluhm B."/>
            <person name="Cannon C."/>
            <person name="Castanera R."/>
            <person name="Culley D."/>
            <person name="Daum C."/>
            <person name="Ezra D."/>
            <person name="Gonzalez J."/>
            <person name="Henrissat B."/>
            <person name="Kuo A."/>
            <person name="Liang C."/>
            <person name="Lipzen A."/>
            <person name="Lutzoni F."/>
            <person name="Magnuson J."/>
            <person name="Mondo S."/>
            <person name="Nolan M."/>
            <person name="Ohm R."/>
            <person name="Pangilinan J."/>
            <person name="Park H.-J."/>
            <person name="Ramirez L."/>
            <person name="Alfaro M."/>
            <person name="Sun H."/>
            <person name="Tritt A."/>
            <person name="Yoshinaga Y."/>
            <person name="Zwiers L.-H."/>
            <person name="Turgeon B."/>
            <person name="Goodwin S."/>
            <person name="Spatafora J."/>
            <person name="Crous P."/>
            <person name="Grigoriev I."/>
        </authorList>
    </citation>
    <scope>NUCLEOTIDE SEQUENCE</scope>
    <source>
        <strain evidence="12">CBS 115976</strain>
    </source>
</reference>
<evidence type="ECO:0000256" key="10">
    <source>
        <dbReference type="SAM" id="Phobius"/>
    </source>
</evidence>
<sequence length="266" mass="28684">MAIKRLATLALFAMGALAQEAASAGVNEPIVADANEPNAGQSPPNPLLSQLKVAAEVTFPDSEVFGIKLVNGRPTTAHFAIHNGEEQPVTISMIGGSLWPLDVTELTAAGPVRNLSTTTYNTEIAPAGNLSLTYKFATELHPQDLRLLLAGIVKDQNGVQFQLEAFNGTVSVVEAPLSLFDPQTLFIYAFLIALFGGTCYFIYNTWIVQFFPQQKKASRRTAPASAPSQATTTGASGYDESWIDPRHLQRPEAKRVRSGQPKTRAK</sequence>
<dbReference type="PANTHER" id="PTHR12924">
    <property type="entry name" value="TRANSLOCON-ASSOCIATED PROTEIN, ALPHA SUBUNIT"/>
    <property type="match status" value="1"/>
</dbReference>
<keyword evidence="13" id="KW-1185">Reference proteome</keyword>
<dbReference type="PANTHER" id="PTHR12924:SF0">
    <property type="entry name" value="TRANSLOCON-ASSOCIATED PROTEIN SUBUNIT ALPHA"/>
    <property type="match status" value="1"/>
</dbReference>
<evidence type="ECO:0000256" key="1">
    <source>
        <dbReference type="ARBA" id="ARBA00004115"/>
    </source>
</evidence>
<dbReference type="EMBL" id="MU004238">
    <property type="protein sequence ID" value="KAF2667041.1"/>
    <property type="molecule type" value="Genomic_DNA"/>
</dbReference>
<evidence type="ECO:0000256" key="2">
    <source>
        <dbReference type="ARBA" id="ARBA00022692"/>
    </source>
</evidence>
<feature type="chain" id="PRO_5025478099" evidence="11">
    <location>
        <begin position="19"/>
        <end position="266"/>
    </location>
</feature>
<dbReference type="AlphaFoldDB" id="A0A6A6U632"/>
<keyword evidence="3 11" id="KW-0732">Signal</keyword>
<dbReference type="OrthoDB" id="1926781at2759"/>
<evidence type="ECO:0000256" key="11">
    <source>
        <dbReference type="SAM" id="SignalP"/>
    </source>
</evidence>
<feature type="transmembrane region" description="Helical" evidence="10">
    <location>
        <begin position="185"/>
        <end position="211"/>
    </location>
</feature>
<evidence type="ECO:0000256" key="4">
    <source>
        <dbReference type="ARBA" id="ARBA00022824"/>
    </source>
</evidence>
<dbReference type="InterPro" id="IPR005595">
    <property type="entry name" value="TRAP_alpha"/>
</dbReference>
<evidence type="ECO:0000256" key="7">
    <source>
        <dbReference type="ARBA" id="ARBA00037565"/>
    </source>
</evidence>
<comment type="similarity">
    <text evidence="8">Belongs to the IRC22 family.</text>
</comment>
<comment type="function">
    <text evidence="7">Is probably involved in a pathway contributing to genomic integrity.</text>
</comment>
<comment type="subcellular location">
    <subcellularLocation>
        <location evidence="1">Endoplasmic reticulum membrane</location>
        <topology evidence="1">Single-pass type I membrane protein</topology>
    </subcellularLocation>
</comment>
<evidence type="ECO:0000256" key="9">
    <source>
        <dbReference type="SAM" id="MobiDB-lite"/>
    </source>
</evidence>
<evidence type="ECO:0000313" key="12">
    <source>
        <dbReference type="EMBL" id="KAF2667041.1"/>
    </source>
</evidence>
<dbReference type="Proteomes" id="UP000799302">
    <property type="component" value="Unassembled WGS sequence"/>
</dbReference>
<feature type="signal peptide" evidence="11">
    <location>
        <begin position="1"/>
        <end position="18"/>
    </location>
</feature>
<gene>
    <name evidence="12" type="ORF">BT63DRAFT_427460</name>
</gene>
<dbReference type="GO" id="GO:0005789">
    <property type="term" value="C:endoplasmic reticulum membrane"/>
    <property type="evidence" value="ECO:0007669"/>
    <property type="project" value="UniProtKB-SubCell"/>
</dbReference>
<dbReference type="Pfam" id="PF03896">
    <property type="entry name" value="TRAP_alpha"/>
    <property type="match status" value="1"/>
</dbReference>
<protein>
    <submittedName>
        <fullName evidence="12">Uncharacterized protein</fullName>
    </submittedName>
</protein>
<feature type="region of interest" description="Disordered" evidence="9">
    <location>
        <begin position="219"/>
        <end position="266"/>
    </location>
</feature>
<keyword evidence="6 10" id="KW-0472">Membrane</keyword>
<evidence type="ECO:0000256" key="8">
    <source>
        <dbReference type="ARBA" id="ARBA00038311"/>
    </source>
</evidence>
<organism evidence="12 13">
    <name type="scientific">Microthyrium microscopicum</name>
    <dbReference type="NCBI Taxonomy" id="703497"/>
    <lineage>
        <taxon>Eukaryota</taxon>
        <taxon>Fungi</taxon>
        <taxon>Dikarya</taxon>
        <taxon>Ascomycota</taxon>
        <taxon>Pezizomycotina</taxon>
        <taxon>Dothideomycetes</taxon>
        <taxon>Dothideomycetes incertae sedis</taxon>
        <taxon>Microthyriales</taxon>
        <taxon>Microthyriaceae</taxon>
        <taxon>Microthyrium</taxon>
    </lineage>
</organism>